<evidence type="ECO:0000256" key="1">
    <source>
        <dbReference type="SAM" id="MobiDB-lite"/>
    </source>
</evidence>
<feature type="compositionally biased region" description="Low complexity" evidence="1">
    <location>
        <begin position="1"/>
        <end position="12"/>
    </location>
</feature>
<dbReference type="EMBL" id="MU156079">
    <property type="protein sequence ID" value="KAF9470311.1"/>
    <property type="molecule type" value="Genomic_DNA"/>
</dbReference>
<reference evidence="2" key="1">
    <citation type="submission" date="2020-11" db="EMBL/GenBank/DDBJ databases">
        <authorList>
            <consortium name="DOE Joint Genome Institute"/>
            <person name="Ahrendt S."/>
            <person name="Riley R."/>
            <person name="Andreopoulos W."/>
            <person name="Labutti K."/>
            <person name="Pangilinan J."/>
            <person name="Ruiz-Duenas F.J."/>
            <person name="Barrasa J.M."/>
            <person name="Sanchez-Garcia M."/>
            <person name="Camarero S."/>
            <person name="Miyauchi S."/>
            <person name="Serrano A."/>
            <person name="Linde D."/>
            <person name="Babiker R."/>
            <person name="Drula E."/>
            <person name="Ayuso-Fernandez I."/>
            <person name="Pacheco R."/>
            <person name="Padilla G."/>
            <person name="Ferreira P."/>
            <person name="Barriuso J."/>
            <person name="Kellner H."/>
            <person name="Castanera R."/>
            <person name="Alfaro M."/>
            <person name="Ramirez L."/>
            <person name="Pisabarro A.G."/>
            <person name="Kuo A."/>
            <person name="Tritt A."/>
            <person name="Lipzen A."/>
            <person name="He G."/>
            <person name="Yan M."/>
            <person name="Ng V."/>
            <person name="Cullen D."/>
            <person name="Martin F."/>
            <person name="Rosso M.-N."/>
            <person name="Henrissat B."/>
            <person name="Hibbett D."/>
            <person name="Martinez A.T."/>
            <person name="Grigoriev I.V."/>
        </authorList>
    </citation>
    <scope>NUCLEOTIDE SEQUENCE</scope>
    <source>
        <strain evidence="2">CIRM-BRFM 674</strain>
    </source>
</reference>
<evidence type="ECO:0000313" key="3">
    <source>
        <dbReference type="Proteomes" id="UP000807469"/>
    </source>
</evidence>
<accession>A0A9P5YM23</accession>
<feature type="region of interest" description="Disordered" evidence="1">
    <location>
        <begin position="1"/>
        <end position="45"/>
    </location>
</feature>
<comment type="caution">
    <text evidence="2">The sequence shown here is derived from an EMBL/GenBank/DDBJ whole genome shotgun (WGS) entry which is preliminary data.</text>
</comment>
<gene>
    <name evidence="2" type="ORF">BDN70DRAFT_902209</name>
</gene>
<protein>
    <submittedName>
        <fullName evidence="2">Uncharacterized protein</fullName>
    </submittedName>
</protein>
<organism evidence="2 3">
    <name type="scientific">Pholiota conissans</name>
    <dbReference type="NCBI Taxonomy" id="109636"/>
    <lineage>
        <taxon>Eukaryota</taxon>
        <taxon>Fungi</taxon>
        <taxon>Dikarya</taxon>
        <taxon>Basidiomycota</taxon>
        <taxon>Agaricomycotina</taxon>
        <taxon>Agaricomycetes</taxon>
        <taxon>Agaricomycetidae</taxon>
        <taxon>Agaricales</taxon>
        <taxon>Agaricineae</taxon>
        <taxon>Strophariaceae</taxon>
        <taxon>Pholiota</taxon>
    </lineage>
</organism>
<keyword evidence="3" id="KW-1185">Reference proteome</keyword>
<proteinExistence type="predicted"/>
<dbReference type="AlphaFoldDB" id="A0A9P5YM23"/>
<sequence>MSSSPASRSLPSTAGAQPRHHFRHPRQDRASFRSPTHQKITPCRPGIGLQMPLEGPGKTGAIHLILVPLLPPAQETAPQIVQEAMLELEETAAAPLEEIVGTIAHEQESGQENPNDSYLKEAVRTTFAMSKVGTIVHVYVLEQWPLKVQRKTRLLQ</sequence>
<dbReference type="Proteomes" id="UP000807469">
    <property type="component" value="Unassembled WGS sequence"/>
</dbReference>
<name>A0A9P5YM23_9AGAR</name>
<evidence type="ECO:0000313" key="2">
    <source>
        <dbReference type="EMBL" id="KAF9470311.1"/>
    </source>
</evidence>